<dbReference type="RefSeq" id="WP_166277283.1">
    <property type="nucleotide sequence ID" value="NZ_JAAFGS010000007.1"/>
</dbReference>
<evidence type="ECO:0000313" key="1">
    <source>
        <dbReference type="EMBL" id="NGZ77243.1"/>
    </source>
</evidence>
<dbReference type="Proteomes" id="UP000800303">
    <property type="component" value="Unassembled WGS sequence"/>
</dbReference>
<organism evidence="1 2">
    <name type="scientific">Saccharibacillus alkalitolerans</name>
    <dbReference type="NCBI Taxonomy" id="2705290"/>
    <lineage>
        <taxon>Bacteria</taxon>
        <taxon>Bacillati</taxon>
        <taxon>Bacillota</taxon>
        <taxon>Bacilli</taxon>
        <taxon>Bacillales</taxon>
        <taxon>Paenibacillaceae</taxon>
        <taxon>Saccharibacillus</taxon>
    </lineage>
</organism>
<keyword evidence="2" id="KW-1185">Reference proteome</keyword>
<sequence>MSEGRLSGIELFAFDAVTEAREHEPRRAVRRYGLLKLSCGTAAGFGVCLISEGFAPVDPVRWSVCFGRLRGLTPEEASAAVSADRWGARERHPAQYALLRGALADLLAALEARRAGARLLLGLGAAGLLGGIVARASGRRPAARSGPASAGRDASGGCAPHRPVRCAPEAVLRAARGAAAMVAERKKAPASSVGAGSGSGGSSRPDDMLRQLGIAAAIECPSSDALMDLADSYYAIF</sequence>
<evidence type="ECO:0000313" key="2">
    <source>
        <dbReference type="Proteomes" id="UP000800303"/>
    </source>
</evidence>
<reference evidence="1 2" key="1">
    <citation type="submission" date="2020-01" db="EMBL/GenBank/DDBJ databases">
        <title>Polyphasic characterisation and genomic insights into a novel alkali tolerant bacterium VR-M41.</title>
        <authorList>
            <person name="Vemuluri V.R."/>
        </authorList>
    </citation>
    <scope>NUCLEOTIDE SEQUENCE [LARGE SCALE GENOMIC DNA]</scope>
    <source>
        <strain evidence="1 2">VR-M41</strain>
    </source>
</reference>
<protein>
    <submittedName>
        <fullName evidence="1">Uncharacterized protein</fullName>
    </submittedName>
</protein>
<accession>A0ABX0F8G8</accession>
<dbReference type="EMBL" id="JAAFGS010000007">
    <property type="protein sequence ID" value="NGZ77243.1"/>
    <property type="molecule type" value="Genomic_DNA"/>
</dbReference>
<gene>
    <name evidence="1" type="ORF">GYN08_18285</name>
</gene>
<proteinExistence type="predicted"/>
<name>A0ABX0F8G8_9BACL</name>
<comment type="caution">
    <text evidence="1">The sequence shown here is derived from an EMBL/GenBank/DDBJ whole genome shotgun (WGS) entry which is preliminary data.</text>
</comment>